<reference evidence="2" key="1">
    <citation type="journal article" date="2019" name="Int. J. Syst. Evol. Microbiol.">
        <title>The Global Catalogue of Microorganisms (GCM) 10K type strain sequencing project: providing services to taxonomists for standard genome sequencing and annotation.</title>
        <authorList>
            <consortium name="The Broad Institute Genomics Platform"/>
            <consortium name="The Broad Institute Genome Sequencing Center for Infectious Disease"/>
            <person name="Wu L."/>
            <person name="Ma J."/>
        </authorList>
    </citation>
    <scope>NUCLEOTIDE SEQUENCE [LARGE SCALE GENOMIC DNA]</scope>
    <source>
        <strain evidence="2">JCM 17927</strain>
    </source>
</reference>
<accession>A0ABP8NI94</accession>
<evidence type="ECO:0000313" key="2">
    <source>
        <dbReference type="Proteomes" id="UP001501175"/>
    </source>
</evidence>
<comment type="caution">
    <text evidence="1">The sequence shown here is derived from an EMBL/GenBank/DDBJ whole genome shotgun (WGS) entry which is preliminary data.</text>
</comment>
<evidence type="ECO:0000313" key="1">
    <source>
        <dbReference type="EMBL" id="GAA4466283.1"/>
    </source>
</evidence>
<proteinExistence type="predicted"/>
<dbReference type="EMBL" id="BAABHD010000081">
    <property type="protein sequence ID" value="GAA4466283.1"/>
    <property type="molecule type" value="Genomic_DNA"/>
</dbReference>
<sequence>MLHKNLDYSQRSLVFYKLDKLGYYGEERDRNIFNDDRLKLTFQSHLADYFKLKSIQYFPERASRIGVFFKHEVGFYHFWSAFQYNSSGKVDMHYIRYKRKYALLKNARKDWKYEYILTDDLKLLADQLPEKAIDTIYGSENLALVKLKTPQNSLYLY</sequence>
<protein>
    <recommendedName>
        <fullName evidence="3">Transposase</fullName>
    </recommendedName>
</protein>
<evidence type="ECO:0008006" key="3">
    <source>
        <dbReference type="Google" id="ProtNLM"/>
    </source>
</evidence>
<keyword evidence="2" id="KW-1185">Reference proteome</keyword>
<gene>
    <name evidence="1" type="ORF">GCM10023189_48090</name>
</gene>
<organism evidence="1 2">
    <name type="scientific">Nibrella saemangeumensis</name>
    <dbReference type="NCBI Taxonomy" id="1084526"/>
    <lineage>
        <taxon>Bacteria</taxon>
        <taxon>Pseudomonadati</taxon>
        <taxon>Bacteroidota</taxon>
        <taxon>Cytophagia</taxon>
        <taxon>Cytophagales</taxon>
        <taxon>Spirosomataceae</taxon>
        <taxon>Nibrella</taxon>
    </lineage>
</organism>
<dbReference type="Proteomes" id="UP001501175">
    <property type="component" value="Unassembled WGS sequence"/>
</dbReference>
<name>A0ABP8NI94_9BACT</name>